<gene>
    <name evidence="1" type="ORF">IQ31_03036</name>
</gene>
<evidence type="ECO:0000313" key="1">
    <source>
        <dbReference type="EMBL" id="TWI18908.1"/>
    </source>
</evidence>
<dbReference type="OrthoDB" id="1285048at2"/>
<dbReference type="Proteomes" id="UP000315908">
    <property type="component" value="Unassembled WGS sequence"/>
</dbReference>
<accession>A0A562MGF4</accession>
<proteinExistence type="predicted"/>
<reference evidence="1 2" key="1">
    <citation type="journal article" date="2015" name="Stand. Genomic Sci.">
        <title>Genomic Encyclopedia of Bacterial and Archaeal Type Strains, Phase III: the genomes of soil and plant-associated and newly described type strains.</title>
        <authorList>
            <person name="Whitman W.B."/>
            <person name="Woyke T."/>
            <person name="Klenk H.P."/>
            <person name="Zhou Y."/>
            <person name="Lilburn T.G."/>
            <person name="Beck B.J."/>
            <person name="De Vos P."/>
            <person name="Vandamme P."/>
            <person name="Eisen J.A."/>
            <person name="Garrity G."/>
            <person name="Hugenholtz P."/>
            <person name="Kyrpides N.C."/>
        </authorList>
    </citation>
    <scope>NUCLEOTIDE SEQUENCE [LARGE SCALE GENOMIC DNA]</scope>
    <source>
        <strain evidence="1 2">CGMCC 1.6855</strain>
    </source>
</reference>
<comment type="caution">
    <text evidence="1">The sequence shown here is derived from an EMBL/GenBank/DDBJ whole genome shotgun (WGS) entry which is preliminary data.</text>
</comment>
<organism evidence="1 2">
    <name type="scientific">Sphingobacterium siyangense</name>
    <dbReference type="NCBI Taxonomy" id="459529"/>
    <lineage>
        <taxon>Bacteria</taxon>
        <taxon>Pseudomonadati</taxon>
        <taxon>Bacteroidota</taxon>
        <taxon>Sphingobacteriia</taxon>
        <taxon>Sphingobacteriales</taxon>
        <taxon>Sphingobacteriaceae</taxon>
        <taxon>Sphingobacterium</taxon>
    </lineage>
</organism>
<dbReference type="RefSeq" id="WP_145328490.1">
    <property type="nucleotide sequence ID" value="NZ_VLKR01000015.1"/>
</dbReference>
<dbReference type="EMBL" id="VLKR01000015">
    <property type="protein sequence ID" value="TWI18908.1"/>
    <property type="molecule type" value="Genomic_DNA"/>
</dbReference>
<sequence>MDLRKIHSIVIAVMRERGSFVPEQEVLLSLIGSWYHKWLTLGGEELMLRIPYYHKEIMSSLIEYQYWVDLLIKIMAVSQISDLSDSCLFDVRTYKLSNRTQRNQTDFSIEYRSSDSRLHRFDKDINVSADRFLPLFNRDQINSQKEIIADVFDLIKAIGRENLIPYAVKFDLESDVTLFVKQTTEHFSEKAFAKMLCTEDFRNDDDHRDAILDALLDTDIRRCIVFTYPYHVDVSSAVVNEFRGRSKIFQISLSNRFAHTEVEAQELILTRAELGFGKKDDILDVTDRFSIKKTGCGAELTTGLRTLRYEWDVAKFNSFSNPFPVKWLLCVHPGHTVDQWKLKFKNDYPDISGQLLSDCCRIIELVYEVNWIDRFLPTDQNGTLVLPKSTIHNEAIFSLQEYLNTRFKDVIFTDEIHQELMMNGQIYLLDPFNVILLNNITLCGNPENFHIVVPDFLFYTYQPFTRYLVLKYHFDALTGGLREHLDERFFEYSGQWKILSEKVLKSSRKELREFNSILAINDEEERLDNPTDIVTDLSAAELVERIALKERNSIERTTLEHLHIHTSTRKFLLKPNAPVLINQEGILIRTKAAALDVNVLFATLDDIIKNMDLKLVVDRLVTLSDEARNWHQNLKSLEEKDAHIFDRLKQQGLSISKQTFEKDYLYGNRSFGELHMPRAKQDWMLISERLKIKDSLTAWNVIKCREDINLLKSVYSKIITLMIDTGSFGVNVSDSVLDQITILISKIPEQAVNAKENKKDAIALMNEICQNISLEKIEQINPISL</sequence>
<protein>
    <submittedName>
        <fullName evidence="1">Uncharacterized protein</fullName>
    </submittedName>
</protein>
<name>A0A562MGF4_9SPHI</name>
<dbReference type="AlphaFoldDB" id="A0A562MGF4"/>
<evidence type="ECO:0000313" key="2">
    <source>
        <dbReference type="Proteomes" id="UP000315908"/>
    </source>
</evidence>